<proteinExistence type="predicted"/>
<accession>G5K6B7</accession>
<dbReference type="STRING" id="764299.STRIC_0605"/>
<evidence type="ECO:0000313" key="1">
    <source>
        <dbReference type="EMBL" id="EHI68728.1"/>
    </source>
</evidence>
<gene>
    <name evidence="1" type="ORF">STRIC_0605</name>
</gene>
<keyword evidence="2" id="KW-1185">Reference proteome</keyword>
<organism evidence="1 2">
    <name type="scientific">Streptococcus ictaluri 707-05</name>
    <dbReference type="NCBI Taxonomy" id="764299"/>
    <lineage>
        <taxon>Bacteria</taxon>
        <taxon>Bacillati</taxon>
        <taxon>Bacillota</taxon>
        <taxon>Bacilli</taxon>
        <taxon>Lactobacillales</taxon>
        <taxon>Streptococcaceae</taxon>
        <taxon>Streptococcus</taxon>
    </lineage>
</organism>
<sequence length="39" mass="4306">MGNMITAKNEKIGVNINEIFVKTKMVKKTKKVIISAITA</sequence>
<dbReference type="AlphaFoldDB" id="G5K6B7"/>
<protein>
    <submittedName>
        <fullName evidence="1">Uncharacterized protein</fullName>
    </submittedName>
</protein>
<comment type="caution">
    <text evidence="1">The sequence shown here is derived from an EMBL/GenBank/DDBJ whole genome shotgun (WGS) entry which is preliminary data.</text>
</comment>
<name>G5K6B7_9STRE</name>
<dbReference type="EMBL" id="AEUX02000008">
    <property type="protein sequence ID" value="EHI68728.1"/>
    <property type="molecule type" value="Genomic_DNA"/>
</dbReference>
<evidence type="ECO:0000313" key="2">
    <source>
        <dbReference type="Proteomes" id="UP000003330"/>
    </source>
</evidence>
<dbReference type="Proteomes" id="UP000003330">
    <property type="component" value="Unassembled WGS sequence"/>
</dbReference>
<reference evidence="1 2" key="1">
    <citation type="journal article" date="2014" name="Int. J. Syst. Evol. Microbiol.">
        <title>Phylogenomics and the dynamic genome evolution of the genus Streptococcus.</title>
        <authorList>
            <consortium name="The Broad Institute Genome Sequencing Platform"/>
            <person name="Richards V.P."/>
            <person name="Palmer S.R."/>
            <person name="Pavinski Bitar P.D."/>
            <person name="Qin X."/>
            <person name="Weinstock G.M."/>
            <person name="Highlander S.K."/>
            <person name="Town C.D."/>
            <person name="Burne R.A."/>
            <person name="Stanhope M.J."/>
        </authorList>
    </citation>
    <scope>NUCLEOTIDE SEQUENCE [LARGE SCALE GENOMIC DNA]</scope>
    <source>
        <strain evidence="1 2">707-05</strain>
    </source>
</reference>